<sequence>MEGIARVNKNGIYLVINPAAGGGKGARVGEQITIALKERNIKYECVESNYAGDMKNIINNYCEKYGVEIARPLLLIIGGDGTLNEAIQSLGKRYSNIPLSYIAAGSGNDFARSVDLPKKPLQALAHILAVKQPKWIEVGHYKNQMGSEDSYFINNLGLGFDAMIVKLANESLAKKWLNKLGLGTLSYVFALLKSYFKQASYRITLSIDGQIKTFDTAFLVTITNHPYFGGGVAIAPSASNSDGLLDLVVVPKITLAKLVWLFIRMLSGGHHVLSKDYHHYQAESIKVTIEVPVEGQRDGETLGKKAYQISIKSEKRQMWL</sequence>
<keyword evidence="7" id="KW-0067">ATP-binding</keyword>
<keyword evidence="4" id="KW-0808">Transferase</keyword>
<dbReference type="Pfam" id="PF19279">
    <property type="entry name" value="YegS_C"/>
    <property type="match status" value="1"/>
</dbReference>
<dbReference type="InterPro" id="IPR045540">
    <property type="entry name" value="YegS/DAGK_C"/>
</dbReference>
<name>A0A1D2LW55_BROTH</name>
<dbReference type="InterPro" id="IPR016064">
    <property type="entry name" value="NAD/diacylglycerol_kinase_sf"/>
</dbReference>
<dbReference type="PANTHER" id="PTHR12358:SF54">
    <property type="entry name" value="SPHINGOSINE KINASE RELATED PROTEIN"/>
    <property type="match status" value="1"/>
</dbReference>
<keyword evidence="5" id="KW-0547">Nucleotide-binding</keyword>
<evidence type="ECO:0000256" key="3">
    <source>
        <dbReference type="ARBA" id="ARBA00022516"/>
    </source>
</evidence>
<gene>
    <name evidence="12" type="ORF">CNY62_08105</name>
</gene>
<evidence type="ECO:0000313" key="12">
    <source>
        <dbReference type="EMBL" id="ATF26342.1"/>
    </source>
</evidence>
<keyword evidence="10" id="KW-1208">Phospholipid metabolism</keyword>
<dbReference type="InterPro" id="IPR050187">
    <property type="entry name" value="Lipid_Phosphate_FormReg"/>
</dbReference>
<keyword evidence="9" id="KW-0594">Phospholipid biosynthesis</keyword>
<evidence type="ECO:0000256" key="2">
    <source>
        <dbReference type="ARBA" id="ARBA00005983"/>
    </source>
</evidence>
<dbReference type="STRING" id="2756.BFR44_09195"/>
<dbReference type="Pfam" id="PF00781">
    <property type="entry name" value="DAGK_cat"/>
    <property type="match status" value="1"/>
</dbReference>
<evidence type="ECO:0000256" key="5">
    <source>
        <dbReference type="ARBA" id="ARBA00022741"/>
    </source>
</evidence>
<dbReference type="EMBL" id="CP023483">
    <property type="protein sequence ID" value="ATF26342.1"/>
    <property type="molecule type" value="Genomic_DNA"/>
</dbReference>
<evidence type="ECO:0000256" key="6">
    <source>
        <dbReference type="ARBA" id="ARBA00022777"/>
    </source>
</evidence>
<dbReference type="GO" id="GO:0008654">
    <property type="term" value="P:phospholipid biosynthetic process"/>
    <property type="evidence" value="ECO:0007669"/>
    <property type="project" value="UniProtKB-KW"/>
</dbReference>
<dbReference type="GO" id="GO:0005524">
    <property type="term" value="F:ATP binding"/>
    <property type="evidence" value="ECO:0007669"/>
    <property type="project" value="UniProtKB-KW"/>
</dbReference>
<evidence type="ECO:0000259" key="11">
    <source>
        <dbReference type="PROSITE" id="PS50146"/>
    </source>
</evidence>
<organism evidence="12 13">
    <name type="scientific">Brochothrix thermosphacta</name>
    <name type="common">Microbacterium thermosphactum</name>
    <dbReference type="NCBI Taxonomy" id="2756"/>
    <lineage>
        <taxon>Bacteria</taxon>
        <taxon>Bacillati</taxon>
        <taxon>Bacillota</taxon>
        <taxon>Bacilli</taxon>
        <taxon>Bacillales</taxon>
        <taxon>Listeriaceae</taxon>
        <taxon>Brochothrix</taxon>
    </lineage>
</organism>
<dbReference type="GO" id="GO:0016301">
    <property type="term" value="F:kinase activity"/>
    <property type="evidence" value="ECO:0007669"/>
    <property type="project" value="UniProtKB-KW"/>
</dbReference>
<comment type="similarity">
    <text evidence="2">Belongs to the diacylglycerol/lipid kinase family.</text>
</comment>
<evidence type="ECO:0000256" key="10">
    <source>
        <dbReference type="ARBA" id="ARBA00023264"/>
    </source>
</evidence>
<dbReference type="InterPro" id="IPR005218">
    <property type="entry name" value="Diacylglycerol/lipid_kinase"/>
</dbReference>
<dbReference type="PROSITE" id="PS50146">
    <property type="entry name" value="DAGK"/>
    <property type="match status" value="1"/>
</dbReference>
<protein>
    <submittedName>
        <fullName evidence="12">Phospholipid kinase</fullName>
    </submittedName>
</protein>
<reference evidence="12 13" key="1">
    <citation type="submission" date="2017-09" db="EMBL/GenBank/DDBJ databases">
        <title>Complete Genome Sequences of Two Strains of the Meat Spoilage Bacterium Brochothrix thermosphacta Isolated from Ground Chicken.</title>
        <authorList>
            <person name="Paoli G.C."/>
            <person name="Wijey C."/>
            <person name="Chen C.-Y."/>
            <person name="Nguyen L."/>
            <person name="Yan X."/>
            <person name="Irwin P.L."/>
        </authorList>
    </citation>
    <scope>NUCLEOTIDE SEQUENCE [LARGE SCALE GENOMIC DNA]</scope>
    <source>
        <strain evidence="12 13">BI</strain>
    </source>
</reference>
<keyword evidence="8" id="KW-0443">Lipid metabolism</keyword>
<dbReference type="KEGG" id="bths:CNY62_08105"/>
<dbReference type="Proteomes" id="UP000243591">
    <property type="component" value="Chromosome"/>
</dbReference>
<keyword evidence="13" id="KW-1185">Reference proteome</keyword>
<dbReference type="Gene3D" id="2.60.200.40">
    <property type="match status" value="1"/>
</dbReference>
<keyword evidence="3" id="KW-0444">Lipid biosynthesis</keyword>
<evidence type="ECO:0000256" key="8">
    <source>
        <dbReference type="ARBA" id="ARBA00023098"/>
    </source>
</evidence>
<dbReference type="Gene3D" id="3.40.50.10330">
    <property type="entry name" value="Probable inorganic polyphosphate/atp-NAD kinase, domain 1"/>
    <property type="match status" value="1"/>
</dbReference>
<comment type="cofactor">
    <cofactor evidence="1">
        <name>Mg(2+)</name>
        <dbReference type="ChEBI" id="CHEBI:18420"/>
    </cofactor>
</comment>
<evidence type="ECO:0000256" key="4">
    <source>
        <dbReference type="ARBA" id="ARBA00022679"/>
    </source>
</evidence>
<dbReference type="SUPFAM" id="SSF111331">
    <property type="entry name" value="NAD kinase/diacylglycerol kinase-like"/>
    <property type="match status" value="1"/>
</dbReference>
<dbReference type="PANTHER" id="PTHR12358">
    <property type="entry name" value="SPHINGOSINE KINASE"/>
    <property type="match status" value="1"/>
</dbReference>
<dbReference type="AlphaFoldDB" id="A0A1D2LW55"/>
<accession>A0A1D2LW55</accession>
<proteinExistence type="inferred from homology"/>
<evidence type="ECO:0000256" key="9">
    <source>
        <dbReference type="ARBA" id="ARBA00023209"/>
    </source>
</evidence>
<keyword evidence="6 12" id="KW-0418">Kinase</keyword>
<evidence type="ECO:0000256" key="7">
    <source>
        <dbReference type="ARBA" id="ARBA00022840"/>
    </source>
</evidence>
<dbReference type="SMART" id="SM00046">
    <property type="entry name" value="DAGKc"/>
    <property type="match status" value="1"/>
</dbReference>
<evidence type="ECO:0000313" key="13">
    <source>
        <dbReference type="Proteomes" id="UP000243591"/>
    </source>
</evidence>
<dbReference type="NCBIfam" id="TIGR00147">
    <property type="entry name" value="YegS/Rv2252/BmrU family lipid kinase"/>
    <property type="match status" value="1"/>
</dbReference>
<feature type="domain" description="DAGKc" evidence="11">
    <location>
        <begin position="7"/>
        <end position="145"/>
    </location>
</feature>
<dbReference type="InterPro" id="IPR001206">
    <property type="entry name" value="Diacylglycerol_kinase_cat_dom"/>
</dbReference>
<evidence type="ECO:0000256" key="1">
    <source>
        <dbReference type="ARBA" id="ARBA00001946"/>
    </source>
</evidence>
<dbReference type="InterPro" id="IPR017438">
    <property type="entry name" value="ATP-NAD_kinase_N"/>
</dbReference>